<keyword evidence="1" id="KW-0472">Membrane</keyword>
<evidence type="ECO:0000313" key="3">
    <source>
        <dbReference type="Proteomes" id="UP000070138"/>
    </source>
</evidence>
<feature type="transmembrane region" description="Helical" evidence="1">
    <location>
        <begin position="108"/>
        <end position="128"/>
    </location>
</feature>
<reference evidence="2 3" key="2">
    <citation type="journal article" date="2016" name="Int. J. Syst. Evol. Microbiol.">
        <title>Vitellibacter aquimaris sp. nov., a marine bacterium isolated from seawater.</title>
        <authorList>
            <person name="Thevarajoo S."/>
            <person name="Selvaratnam C."/>
            <person name="Goh K.M."/>
            <person name="Hong K.W."/>
            <person name="Chan X.Y."/>
            <person name="Chan K.G."/>
            <person name="Chong C.S."/>
        </authorList>
    </citation>
    <scope>NUCLEOTIDE SEQUENCE [LARGE SCALE GENOMIC DNA]</scope>
    <source>
        <strain evidence="2 3">D-24</strain>
    </source>
</reference>
<keyword evidence="1" id="KW-1133">Transmembrane helix</keyword>
<evidence type="ECO:0000256" key="1">
    <source>
        <dbReference type="SAM" id="Phobius"/>
    </source>
</evidence>
<dbReference type="STRING" id="1548749.LS48_05770"/>
<gene>
    <name evidence="2" type="ORF">LS48_05770</name>
</gene>
<keyword evidence="1" id="KW-0812">Transmembrane</keyword>
<feature type="transmembrane region" description="Helical" evidence="1">
    <location>
        <begin position="140"/>
        <end position="157"/>
    </location>
</feature>
<organism evidence="2 3">
    <name type="scientific">Aequorivita aquimaris</name>
    <dbReference type="NCBI Taxonomy" id="1548749"/>
    <lineage>
        <taxon>Bacteria</taxon>
        <taxon>Pseudomonadati</taxon>
        <taxon>Bacteroidota</taxon>
        <taxon>Flavobacteriia</taxon>
        <taxon>Flavobacteriales</taxon>
        <taxon>Flavobacteriaceae</taxon>
        <taxon>Aequorivita</taxon>
    </lineage>
</organism>
<dbReference type="Proteomes" id="UP000070138">
    <property type="component" value="Unassembled WGS sequence"/>
</dbReference>
<evidence type="ECO:0008006" key="4">
    <source>
        <dbReference type="Google" id="ProtNLM"/>
    </source>
</evidence>
<accession>A0A137RIJ2</accession>
<name>A0A137RIJ2_9FLAO</name>
<protein>
    <recommendedName>
        <fullName evidence="4">Yip1 domain-containing protein</fullName>
    </recommendedName>
</protein>
<feature type="transmembrane region" description="Helical" evidence="1">
    <location>
        <begin position="63"/>
        <end position="87"/>
    </location>
</feature>
<feature type="transmembrane region" description="Helical" evidence="1">
    <location>
        <begin position="21"/>
        <end position="43"/>
    </location>
</feature>
<evidence type="ECO:0000313" key="2">
    <source>
        <dbReference type="EMBL" id="KXN99986.1"/>
    </source>
</evidence>
<keyword evidence="3" id="KW-1185">Reference proteome</keyword>
<proteinExistence type="predicted"/>
<dbReference type="EMBL" id="JRWG01000003">
    <property type="protein sequence ID" value="KXN99986.1"/>
    <property type="molecule type" value="Genomic_DNA"/>
</dbReference>
<reference evidence="3" key="1">
    <citation type="submission" date="2014-10" db="EMBL/GenBank/DDBJ databases">
        <title>Genome sequencing of Vitellibacter sp. D-24.</title>
        <authorList>
            <person name="Thevarajoo S."/>
            <person name="Selvaratnam C."/>
            <person name="Goh K.M."/>
            <person name="Chong C.S."/>
        </authorList>
    </citation>
    <scope>NUCLEOTIDE SEQUENCE [LARGE SCALE GENOMIC DNA]</scope>
    <source>
        <strain evidence="3">D-24</strain>
    </source>
</reference>
<comment type="caution">
    <text evidence="2">The sequence shown here is derived from an EMBL/GenBank/DDBJ whole genome shotgun (WGS) entry which is preliminary data.</text>
</comment>
<dbReference type="AlphaFoldDB" id="A0A137RIJ2"/>
<feature type="transmembrane region" description="Helical" evidence="1">
    <location>
        <begin position="169"/>
        <end position="186"/>
    </location>
</feature>
<sequence length="188" mass="22104">MIKHKSDFNIEQIGCFRFYSGLIIGFIFSLVLNQFFLSIIRISDSLVLATDSYSKIPIDSKPTFYYSFFWSLFSISLAFSFTVYLWTCKPILNTRRETRLNRIAQTNSLFIFALIFLSVSRLLQFYIGFHYVDFEIKEEVGILLFMIPIFIFAYNWVYISKIYKATKSFMISILIFVIYGLVLSGIKM</sequence>